<dbReference type="InterPro" id="IPR000960">
    <property type="entry name" value="Flavin_mOase"/>
</dbReference>
<reference evidence="4 5" key="1">
    <citation type="journal article" date="2024" name="Commun. Biol.">
        <title>Comparative genomic analysis of thermophilic fungi reveals convergent evolutionary adaptations and gene losses.</title>
        <authorList>
            <person name="Steindorff A.S."/>
            <person name="Aguilar-Pontes M.V."/>
            <person name="Robinson A.J."/>
            <person name="Andreopoulos B."/>
            <person name="LaButti K."/>
            <person name="Kuo A."/>
            <person name="Mondo S."/>
            <person name="Riley R."/>
            <person name="Otillar R."/>
            <person name="Haridas S."/>
            <person name="Lipzen A."/>
            <person name="Grimwood J."/>
            <person name="Schmutz J."/>
            <person name="Clum A."/>
            <person name="Reid I.D."/>
            <person name="Moisan M.C."/>
            <person name="Butler G."/>
            <person name="Nguyen T.T.M."/>
            <person name="Dewar K."/>
            <person name="Conant G."/>
            <person name="Drula E."/>
            <person name="Henrissat B."/>
            <person name="Hansel C."/>
            <person name="Singer S."/>
            <person name="Hutchinson M.I."/>
            <person name="de Vries R.P."/>
            <person name="Natvig D.O."/>
            <person name="Powell A.J."/>
            <person name="Tsang A."/>
            <person name="Grigoriev I.V."/>
        </authorList>
    </citation>
    <scope>NUCLEOTIDE SEQUENCE [LARGE SCALE GENOMIC DNA]</scope>
    <source>
        <strain evidence="4 5">CBS 494.80</strain>
    </source>
</reference>
<dbReference type="EMBL" id="JAZHXI010000012">
    <property type="protein sequence ID" value="KAL2065744.1"/>
    <property type="molecule type" value="Genomic_DNA"/>
</dbReference>
<dbReference type="PRINTS" id="PR00370">
    <property type="entry name" value="FMOXYGENASE"/>
</dbReference>
<dbReference type="PANTHER" id="PTHR23023">
    <property type="entry name" value="DIMETHYLANILINE MONOOXYGENASE"/>
    <property type="match status" value="1"/>
</dbReference>
<keyword evidence="2" id="KW-0274">FAD</keyword>
<dbReference type="Pfam" id="PF13738">
    <property type="entry name" value="Pyr_redox_3"/>
    <property type="match status" value="1"/>
</dbReference>
<gene>
    <name evidence="4" type="ORF">VTL71DRAFT_3414</name>
</gene>
<accession>A0ABR4C771</accession>
<organism evidence="4 5">
    <name type="scientific">Oculimacula yallundae</name>
    <dbReference type="NCBI Taxonomy" id="86028"/>
    <lineage>
        <taxon>Eukaryota</taxon>
        <taxon>Fungi</taxon>
        <taxon>Dikarya</taxon>
        <taxon>Ascomycota</taxon>
        <taxon>Pezizomycotina</taxon>
        <taxon>Leotiomycetes</taxon>
        <taxon>Helotiales</taxon>
        <taxon>Ploettnerulaceae</taxon>
        <taxon>Oculimacula</taxon>
    </lineage>
</organism>
<dbReference type="Proteomes" id="UP001595075">
    <property type="component" value="Unassembled WGS sequence"/>
</dbReference>
<proteinExistence type="predicted"/>
<dbReference type="SUPFAM" id="SSF51905">
    <property type="entry name" value="FAD/NAD(P)-binding domain"/>
    <property type="match status" value="2"/>
</dbReference>
<protein>
    <submittedName>
        <fullName evidence="4">Uncharacterized protein</fullName>
    </submittedName>
</protein>
<keyword evidence="3" id="KW-0560">Oxidoreductase</keyword>
<sequence>MATKDLIIVGAGPFGLIAAHTWLQLNPNDDVVLLEAGPDLGGVWSESRVYPTMMTQTPADMLGYSCYPMANPPKEETFYGLLPGHRVNEYLEAFSLHRKFASKTIKDRVVFGTAASNIAKENNLWTIETSTGKTFITKKLIVAAGLTSTPNIPAYRTNNFTPPIIHTRELAANTNLLSSPDVKSVLVIGGSKSAFDTVVLLTSLQKSVTWAIRTAGQGPVLLATPEAPWPVSSSHDIISTRLISKMSPCIFEPLDTFTRFFHSNWLGMKIVDAIFNMVDGTWRKAARYERSDSMRNLKPDRPAYWFSDGIAVCNKEGLWDIVANADVMRDEVASMEGKQVLMKSGRRIECDAVITATGWTNCFPFIKDDLAKSLGLPIVPTNAESKDIEAWEARISASDSVVTNTFPRLKFQPEYPSHASKSTPSRLYRSIIPISDKEDHSIAFLGTVSAMQSFLIAETQALWATAYLSGDLKLPTEEAMMNDVALSTAWRRRRYLGDGYTFIFEQLPYMSMLLRDLGLNPFRKGGGWKELVSAYKSADWKGIVEEWMDKNRKDKVDGPGRKVLA</sequence>
<name>A0ABR4C771_9HELO</name>
<evidence type="ECO:0000256" key="1">
    <source>
        <dbReference type="ARBA" id="ARBA00022630"/>
    </source>
</evidence>
<dbReference type="Gene3D" id="3.50.50.60">
    <property type="entry name" value="FAD/NAD(P)-binding domain"/>
    <property type="match status" value="2"/>
</dbReference>
<dbReference type="InterPro" id="IPR050346">
    <property type="entry name" value="FMO-like"/>
</dbReference>
<evidence type="ECO:0000256" key="3">
    <source>
        <dbReference type="ARBA" id="ARBA00023002"/>
    </source>
</evidence>
<dbReference type="InterPro" id="IPR036188">
    <property type="entry name" value="FAD/NAD-bd_sf"/>
</dbReference>
<evidence type="ECO:0000313" key="4">
    <source>
        <dbReference type="EMBL" id="KAL2065744.1"/>
    </source>
</evidence>
<evidence type="ECO:0000256" key="2">
    <source>
        <dbReference type="ARBA" id="ARBA00022827"/>
    </source>
</evidence>
<evidence type="ECO:0000313" key="5">
    <source>
        <dbReference type="Proteomes" id="UP001595075"/>
    </source>
</evidence>
<dbReference type="PIRSF" id="PIRSF000332">
    <property type="entry name" value="FMO"/>
    <property type="match status" value="1"/>
</dbReference>
<keyword evidence="1" id="KW-0285">Flavoprotein</keyword>
<comment type="caution">
    <text evidence="4">The sequence shown here is derived from an EMBL/GenBank/DDBJ whole genome shotgun (WGS) entry which is preliminary data.</text>
</comment>
<keyword evidence="5" id="KW-1185">Reference proteome</keyword>